<evidence type="ECO:0000256" key="2">
    <source>
        <dbReference type="ARBA" id="ARBA00022619"/>
    </source>
</evidence>
<dbReference type="InterPro" id="IPR017945">
    <property type="entry name" value="DHBP_synth_RibB-like_a/b_dom"/>
</dbReference>
<organism evidence="4">
    <name type="scientific">marine sediment metagenome</name>
    <dbReference type="NCBI Taxonomy" id="412755"/>
    <lineage>
        <taxon>unclassified sequences</taxon>
        <taxon>metagenomes</taxon>
        <taxon>ecological metagenomes</taxon>
    </lineage>
</organism>
<dbReference type="GO" id="GO:0009231">
    <property type="term" value="P:riboflavin biosynthetic process"/>
    <property type="evidence" value="ECO:0007669"/>
    <property type="project" value="UniProtKB-UniPathway"/>
</dbReference>
<comment type="pathway">
    <text evidence="1">Cofactor biosynthesis; riboflavin biosynthesis.</text>
</comment>
<dbReference type="PANTHER" id="PTHR21327:SF18">
    <property type="entry name" value="3,4-DIHYDROXY-2-BUTANONE 4-PHOSPHATE SYNTHASE"/>
    <property type="match status" value="1"/>
</dbReference>
<keyword evidence="3" id="KW-0479">Metal-binding</keyword>
<gene>
    <name evidence="4" type="ORF">S01H1_56829</name>
</gene>
<dbReference type="GO" id="GO:0046872">
    <property type="term" value="F:metal ion binding"/>
    <property type="evidence" value="ECO:0007669"/>
    <property type="project" value="UniProtKB-KW"/>
</dbReference>
<dbReference type="GO" id="GO:0008686">
    <property type="term" value="F:3,4-dihydroxy-2-butanone-4-phosphate synthase activity"/>
    <property type="evidence" value="ECO:0007669"/>
    <property type="project" value="InterPro"/>
</dbReference>
<protein>
    <recommendedName>
        <fullName evidence="5">3,4-dihydroxy-2-butanone-4-phosphate synthase</fullName>
    </recommendedName>
</protein>
<dbReference type="AlphaFoldDB" id="X0WAN9"/>
<evidence type="ECO:0008006" key="5">
    <source>
        <dbReference type="Google" id="ProtNLM"/>
    </source>
</evidence>
<dbReference type="Pfam" id="PF00926">
    <property type="entry name" value="DHBP_synthase"/>
    <property type="match status" value="1"/>
</dbReference>
<reference evidence="4" key="1">
    <citation type="journal article" date="2014" name="Front. Microbiol.">
        <title>High frequency of phylogenetically diverse reductive dehalogenase-homologous genes in deep subseafloor sedimentary metagenomes.</title>
        <authorList>
            <person name="Kawai M."/>
            <person name="Futagami T."/>
            <person name="Toyoda A."/>
            <person name="Takaki Y."/>
            <person name="Nishi S."/>
            <person name="Hori S."/>
            <person name="Arai W."/>
            <person name="Tsubouchi T."/>
            <person name="Morono Y."/>
            <person name="Uchiyama I."/>
            <person name="Ito T."/>
            <person name="Fujiyama A."/>
            <person name="Inagaki F."/>
            <person name="Takami H."/>
        </authorList>
    </citation>
    <scope>NUCLEOTIDE SEQUENCE</scope>
    <source>
        <strain evidence="4">Expedition CK06-06</strain>
    </source>
</reference>
<evidence type="ECO:0000313" key="4">
    <source>
        <dbReference type="EMBL" id="GAG21653.1"/>
    </source>
</evidence>
<dbReference type="PANTHER" id="PTHR21327">
    <property type="entry name" value="GTP CYCLOHYDROLASE II-RELATED"/>
    <property type="match status" value="1"/>
</dbReference>
<sequence>MLATISEAIEDIKAGKFIIVVDDESRENEGDLAIAAEKVTPEAVNFMAKQGRGLVCFPITGQRLDELEIPLMVQHNTSRHSTAFTVSIEAKDEVTTGISAFDRAQTIKAVLDPNTKPDDLARPGHIFP</sequence>
<dbReference type="InterPro" id="IPR000422">
    <property type="entry name" value="DHBP_synthase_RibB"/>
</dbReference>
<evidence type="ECO:0000256" key="3">
    <source>
        <dbReference type="ARBA" id="ARBA00022723"/>
    </source>
</evidence>
<feature type="non-terminal residue" evidence="4">
    <location>
        <position position="128"/>
    </location>
</feature>
<proteinExistence type="predicted"/>
<dbReference type="GO" id="GO:0003935">
    <property type="term" value="F:GTP cyclohydrolase II activity"/>
    <property type="evidence" value="ECO:0007669"/>
    <property type="project" value="TreeGrafter"/>
</dbReference>
<name>X0WAN9_9ZZZZ</name>
<dbReference type="SUPFAM" id="SSF55821">
    <property type="entry name" value="YrdC/RibB"/>
    <property type="match status" value="1"/>
</dbReference>
<dbReference type="UniPathway" id="UPA00275"/>
<evidence type="ECO:0000256" key="1">
    <source>
        <dbReference type="ARBA" id="ARBA00005104"/>
    </source>
</evidence>
<dbReference type="Gene3D" id="3.90.870.10">
    <property type="entry name" value="DHBP synthase"/>
    <property type="match status" value="1"/>
</dbReference>
<keyword evidence="2" id="KW-0686">Riboflavin biosynthesis</keyword>
<comment type="caution">
    <text evidence="4">The sequence shown here is derived from an EMBL/GenBank/DDBJ whole genome shotgun (WGS) entry which is preliminary data.</text>
</comment>
<dbReference type="GO" id="GO:0005829">
    <property type="term" value="C:cytosol"/>
    <property type="evidence" value="ECO:0007669"/>
    <property type="project" value="TreeGrafter"/>
</dbReference>
<accession>X0WAN9</accession>
<dbReference type="EMBL" id="BARS01037029">
    <property type="protein sequence ID" value="GAG21653.1"/>
    <property type="molecule type" value="Genomic_DNA"/>
</dbReference>